<feature type="compositionally biased region" description="Acidic residues" evidence="1">
    <location>
        <begin position="259"/>
        <end position="273"/>
    </location>
</feature>
<feature type="compositionally biased region" description="Basic and acidic residues" evidence="1">
    <location>
        <begin position="595"/>
        <end position="610"/>
    </location>
</feature>
<feature type="region of interest" description="Disordered" evidence="1">
    <location>
        <begin position="1"/>
        <end position="226"/>
    </location>
</feature>
<feature type="compositionally biased region" description="Acidic residues" evidence="1">
    <location>
        <begin position="640"/>
        <end position="654"/>
    </location>
</feature>
<feature type="compositionally biased region" description="Basic and acidic residues" evidence="1">
    <location>
        <begin position="135"/>
        <end position="149"/>
    </location>
</feature>
<dbReference type="InParanoid" id="B5YNR6"/>
<feature type="compositionally biased region" description="Polar residues" evidence="1">
    <location>
        <begin position="486"/>
        <end position="496"/>
    </location>
</feature>
<feature type="compositionally biased region" description="Basic and acidic residues" evidence="1">
    <location>
        <begin position="175"/>
        <end position="187"/>
    </location>
</feature>
<feature type="region of interest" description="Disordered" evidence="1">
    <location>
        <begin position="1024"/>
        <end position="1046"/>
    </location>
</feature>
<feature type="region of interest" description="Disordered" evidence="1">
    <location>
        <begin position="342"/>
        <end position="458"/>
    </location>
</feature>
<dbReference type="KEGG" id="tps:THAPS_23602"/>
<organism evidence="2 3">
    <name type="scientific">Thalassiosira pseudonana</name>
    <name type="common">Marine diatom</name>
    <name type="synonym">Cyclotella nana</name>
    <dbReference type="NCBI Taxonomy" id="35128"/>
    <lineage>
        <taxon>Eukaryota</taxon>
        <taxon>Sar</taxon>
        <taxon>Stramenopiles</taxon>
        <taxon>Ochrophyta</taxon>
        <taxon>Bacillariophyta</taxon>
        <taxon>Coscinodiscophyceae</taxon>
        <taxon>Thalassiosirophycidae</taxon>
        <taxon>Thalassiosirales</taxon>
        <taxon>Thalassiosiraceae</taxon>
        <taxon>Thalassiosira</taxon>
    </lineage>
</organism>
<dbReference type="PaxDb" id="35128-Thaps23602"/>
<feature type="compositionally biased region" description="Basic and acidic residues" evidence="1">
    <location>
        <begin position="156"/>
        <end position="168"/>
    </location>
</feature>
<name>B5YNR6_THAPS</name>
<feature type="compositionally biased region" description="Acidic residues" evidence="1">
    <location>
        <begin position="240"/>
        <end position="249"/>
    </location>
</feature>
<dbReference type="GO" id="GO:0005868">
    <property type="term" value="C:cytoplasmic dynein complex"/>
    <property type="evidence" value="ECO:0000318"/>
    <property type="project" value="GO_Central"/>
</dbReference>
<feature type="compositionally biased region" description="Acidic residues" evidence="1">
    <location>
        <begin position="283"/>
        <end position="296"/>
    </location>
</feature>
<dbReference type="HOGENOM" id="CLU_284225_0_0_1"/>
<feature type="compositionally biased region" description="Basic and acidic residues" evidence="1">
    <location>
        <begin position="533"/>
        <end position="552"/>
    </location>
</feature>
<evidence type="ECO:0000313" key="3">
    <source>
        <dbReference type="Proteomes" id="UP000001449"/>
    </source>
</evidence>
<accession>B5YNR6</accession>
<keyword evidence="3" id="KW-1185">Reference proteome</keyword>
<feature type="region of interest" description="Disordered" evidence="1">
    <location>
        <begin position="240"/>
        <end position="300"/>
    </location>
</feature>
<feature type="region of interest" description="Disordered" evidence="1">
    <location>
        <begin position="486"/>
        <end position="680"/>
    </location>
</feature>
<dbReference type="eggNOG" id="ENOG502RWW0">
    <property type="taxonomic scope" value="Eukaryota"/>
</dbReference>
<feature type="compositionally biased region" description="Basic and acidic residues" evidence="1">
    <location>
        <begin position="206"/>
        <end position="226"/>
    </location>
</feature>
<dbReference type="SUPFAM" id="SSF55961">
    <property type="entry name" value="Bet v1-like"/>
    <property type="match status" value="1"/>
</dbReference>
<protein>
    <recommendedName>
        <fullName evidence="4">START domain-containing protein</fullName>
    </recommendedName>
</protein>
<dbReference type="EMBL" id="CP001160">
    <property type="protein sequence ID" value="ACI64680.1"/>
    <property type="molecule type" value="Genomic_DNA"/>
</dbReference>
<feature type="compositionally biased region" description="Basic residues" evidence="1">
    <location>
        <begin position="1024"/>
        <end position="1035"/>
    </location>
</feature>
<dbReference type="Proteomes" id="UP000001449">
    <property type="component" value="Chromosome 7"/>
</dbReference>
<dbReference type="Gene3D" id="3.30.530.20">
    <property type="match status" value="1"/>
</dbReference>
<proteinExistence type="predicted"/>
<feature type="compositionally biased region" description="Basic residues" evidence="1">
    <location>
        <begin position="125"/>
        <end position="134"/>
    </location>
</feature>
<dbReference type="InterPro" id="IPR023393">
    <property type="entry name" value="START-like_dom_sf"/>
</dbReference>
<gene>
    <name evidence="2" type="ORF">THAPS_23602</name>
</gene>
<dbReference type="GO" id="GO:0045505">
    <property type="term" value="F:dynein intermediate chain binding"/>
    <property type="evidence" value="ECO:0000318"/>
    <property type="project" value="GO_Central"/>
</dbReference>
<reference evidence="2 3" key="1">
    <citation type="journal article" date="2004" name="Science">
        <title>The genome of the diatom Thalassiosira pseudonana: ecology, evolution, and metabolism.</title>
        <authorList>
            <person name="Armbrust E.V."/>
            <person name="Berges J.A."/>
            <person name="Bowler C."/>
            <person name="Green B.R."/>
            <person name="Martinez D."/>
            <person name="Putnam N.H."/>
            <person name="Zhou S."/>
            <person name="Allen A.E."/>
            <person name="Apt K.E."/>
            <person name="Bechner M."/>
            <person name="Brzezinski M.A."/>
            <person name="Chaal B.K."/>
            <person name="Chiovitti A."/>
            <person name="Davis A.K."/>
            <person name="Demarest M.S."/>
            <person name="Detter J.C."/>
            <person name="Glavina T."/>
            <person name="Goodstein D."/>
            <person name="Hadi M.Z."/>
            <person name="Hellsten U."/>
            <person name="Hildebrand M."/>
            <person name="Jenkins B.D."/>
            <person name="Jurka J."/>
            <person name="Kapitonov V.V."/>
            <person name="Kroger N."/>
            <person name="Lau W.W."/>
            <person name="Lane T.W."/>
            <person name="Larimer F.W."/>
            <person name="Lippmeier J.C."/>
            <person name="Lucas S."/>
            <person name="Medina M."/>
            <person name="Montsant A."/>
            <person name="Obornik M."/>
            <person name="Parker M.S."/>
            <person name="Palenik B."/>
            <person name="Pazour G.J."/>
            <person name="Richardson P.M."/>
            <person name="Rynearson T.A."/>
            <person name="Saito M.A."/>
            <person name="Schwartz D.C."/>
            <person name="Thamatrakoln K."/>
            <person name="Valentin K."/>
            <person name="Vardi A."/>
            <person name="Wilkerson F.P."/>
            <person name="Rokhsar D.S."/>
        </authorList>
    </citation>
    <scope>NUCLEOTIDE SEQUENCE [LARGE SCALE GENOMIC DNA]</scope>
    <source>
        <strain evidence="2 3">CCMP1335</strain>
    </source>
</reference>
<evidence type="ECO:0000256" key="1">
    <source>
        <dbReference type="SAM" id="MobiDB-lite"/>
    </source>
</evidence>
<sequence>MDPDDDINRDEMVVHSNTSNHHGSSSRHHGRREHNHYTAAEVAMPNSSRRLANRRARGRKTTDGDIIASAEELLDRRNNKSKDREKSSSSASLRSDRKKSSSERTAATSTKERKSSRRSSSSGQHNHRSQHHSHHDSGRDSGRESDTKYMHQSRRSSSEEVRNNERSRHGSSSRGGEKNRREKDRGRAAVGDSEVTRKSGGKVNKRRESAEKSKEPTEGAEIKEEIMGKLRDYADIEEDSFEDIDGVDELTDHERDYADIDEYSQIEEDDLNDMDQKVGGSFDEYDDIDGIDELDGGDAGSIEQADYYHATYYDEGEGTVITDRYGEDDSDLEDIRRDDHMEEESFGGMKSVASVKRSNSPELNPCLNAELAEGEKEETITSGISQDPPTAQELMRAHSETQTTALDHGQNDPNEEEGSMYRNDLEIGAPPSPRGPERNDRRSNNAVRGGGYTNYQLDDVGMEQYRQMKEGDALAIPLPVGDEQLQITDRVSNMSVRRQADPPEMNRGCDVPAPHADPSYRRGPRVRSSKSNPKKDPDSTTKQEKKKPEIKGILRKKNSAPPPIAYFGKAVSPPPGENDSDEGSSTSNGSNPSITEEKSVRTINDHDEKSVGTAAKGGLRSGRFAAINAAAAKVERGEESSGDDSLENEHDEDADYKASDGEIEEENTLPALGTNDNGKFDRSKTHFLRTSDLGLTQDTIFAEQFMDNPNSKPEPHYHHPTPHPPPGVQFHIDENWIAVDDGHGGHSPIAPQAVDALVAMGYRTAADPVMWTPTSKTRKYMTEKGLRFDDMPIPGPLEEGDGGPGDSTCLVWSGKFAHKKYHGSDLPAIRSQGIVNMSAEELVDLLMDSNRVNEYNKSSIGRDDELVLSDGTNLDTCPFSGRRKKRLTGVVMENARIVDGVAIVDSTSDDERSETEHEEIVEEFDDSGVKSVRTISTFGKERRVSEFVGVTKLVRSTNKPPFVKKKLEFVTLLHCRALADDQGGNGYIIVGRAVTPAEDAEKDGKKVMRSEILLNVHIIRRLRAKKKSSSNKGKSRNVEISTSGKSASKSDLANRCLMINVNHLKSPMIPNMLAKKVGLSAAVNFLTDIRGLTE</sequence>
<reference evidence="2 3" key="2">
    <citation type="journal article" date="2008" name="Nature">
        <title>The Phaeodactylum genome reveals the evolutionary history of diatom genomes.</title>
        <authorList>
            <person name="Bowler C."/>
            <person name="Allen A.E."/>
            <person name="Badger J.H."/>
            <person name="Grimwood J."/>
            <person name="Jabbari K."/>
            <person name="Kuo A."/>
            <person name="Maheswari U."/>
            <person name="Martens C."/>
            <person name="Maumus F."/>
            <person name="Otillar R.P."/>
            <person name="Rayko E."/>
            <person name="Salamov A."/>
            <person name="Vandepoele K."/>
            <person name="Beszteri B."/>
            <person name="Gruber A."/>
            <person name="Heijde M."/>
            <person name="Katinka M."/>
            <person name="Mock T."/>
            <person name="Valentin K."/>
            <person name="Verret F."/>
            <person name="Berges J.A."/>
            <person name="Brownlee C."/>
            <person name="Cadoret J.P."/>
            <person name="Chiovitti A."/>
            <person name="Choi C.J."/>
            <person name="Coesel S."/>
            <person name="De Martino A."/>
            <person name="Detter J.C."/>
            <person name="Durkin C."/>
            <person name="Falciatore A."/>
            <person name="Fournet J."/>
            <person name="Haruta M."/>
            <person name="Huysman M.J."/>
            <person name="Jenkins B.D."/>
            <person name="Jiroutova K."/>
            <person name="Jorgensen R.E."/>
            <person name="Joubert Y."/>
            <person name="Kaplan A."/>
            <person name="Kroger N."/>
            <person name="Kroth P.G."/>
            <person name="La Roche J."/>
            <person name="Lindquist E."/>
            <person name="Lommer M."/>
            <person name="Martin-Jezequel V."/>
            <person name="Lopez P.J."/>
            <person name="Lucas S."/>
            <person name="Mangogna M."/>
            <person name="McGinnis K."/>
            <person name="Medlin L.K."/>
            <person name="Montsant A."/>
            <person name="Oudot-Le Secq M.P."/>
            <person name="Napoli C."/>
            <person name="Obornik M."/>
            <person name="Parker M.S."/>
            <person name="Petit J.L."/>
            <person name="Porcel B.M."/>
            <person name="Poulsen N."/>
            <person name="Robison M."/>
            <person name="Rychlewski L."/>
            <person name="Rynearson T.A."/>
            <person name="Schmutz J."/>
            <person name="Shapiro H."/>
            <person name="Siaut M."/>
            <person name="Stanley M."/>
            <person name="Sussman M.R."/>
            <person name="Taylor A.R."/>
            <person name="Vardi A."/>
            <person name="von Dassow P."/>
            <person name="Vyverman W."/>
            <person name="Willis A."/>
            <person name="Wyrwicz L.S."/>
            <person name="Rokhsar D.S."/>
            <person name="Weissenbach J."/>
            <person name="Armbrust E.V."/>
            <person name="Green B.R."/>
            <person name="Van de Peer Y."/>
            <person name="Grigoriev I.V."/>
        </authorList>
    </citation>
    <scope>NUCLEOTIDE SEQUENCE [LARGE SCALE GENOMIC DNA]</scope>
    <source>
        <strain evidence="2 3">CCMP1335</strain>
    </source>
</reference>
<feature type="compositionally biased region" description="Basic residues" evidence="1">
    <location>
        <begin position="24"/>
        <end position="34"/>
    </location>
</feature>
<dbReference type="GeneID" id="7447175"/>
<dbReference type="AlphaFoldDB" id="B5YNR6"/>
<evidence type="ECO:0008006" key="4">
    <source>
        <dbReference type="Google" id="ProtNLM"/>
    </source>
</evidence>
<feature type="compositionally biased region" description="Basic and acidic residues" evidence="1">
    <location>
        <begin position="73"/>
        <end position="87"/>
    </location>
</feature>
<feature type="compositionally biased region" description="Polar residues" evidence="1">
    <location>
        <begin position="583"/>
        <end position="594"/>
    </location>
</feature>
<dbReference type="RefSeq" id="XP_002295963.1">
    <property type="nucleotide sequence ID" value="XM_002295927.1"/>
</dbReference>
<feature type="compositionally biased region" description="Polar residues" evidence="1">
    <location>
        <begin position="380"/>
        <end position="389"/>
    </location>
</feature>
<evidence type="ECO:0000313" key="2">
    <source>
        <dbReference type="EMBL" id="ACI64680.1"/>
    </source>
</evidence>